<sequence>MRSSYSLAFRSSLMAFLLSGVSTSFWTLNPGLSIPQLLLRLLVTLVYRYLPVPSILAVRAGHLEPFSNAPDWSPLGLRLFS</sequence>
<evidence type="ECO:0000313" key="1">
    <source>
        <dbReference type="EMBL" id="GFY78821.1"/>
    </source>
</evidence>
<accession>A0A8X6YT88</accession>
<keyword evidence="2" id="KW-1185">Reference proteome</keyword>
<dbReference type="AlphaFoldDB" id="A0A8X6YT88"/>
<organism evidence="1 2">
    <name type="scientific">Trichonephila inaurata madagascariensis</name>
    <dbReference type="NCBI Taxonomy" id="2747483"/>
    <lineage>
        <taxon>Eukaryota</taxon>
        <taxon>Metazoa</taxon>
        <taxon>Ecdysozoa</taxon>
        <taxon>Arthropoda</taxon>
        <taxon>Chelicerata</taxon>
        <taxon>Arachnida</taxon>
        <taxon>Araneae</taxon>
        <taxon>Araneomorphae</taxon>
        <taxon>Entelegynae</taxon>
        <taxon>Araneoidea</taxon>
        <taxon>Nephilidae</taxon>
        <taxon>Trichonephila</taxon>
        <taxon>Trichonephila inaurata</taxon>
    </lineage>
</organism>
<reference evidence="1" key="1">
    <citation type="submission" date="2020-08" db="EMBL/GenBank/DDBJ databases">
        <title>Multicomponent nature underlies the extraordinary mechanical properties of spider dragline silk.</title>
        <authorList>
            <person name="Kono N."/>
            <person name="Nakamura H."/>
            <person name="Mori M."/>
            <person name="Yoshida Y."/>
            <person name="Ohtoshi R."/>
            <person name="Malay A.D."/>
            <person name="Moran D.A.P."/>
            <person name="Tomita M."/>
            <person name="Numata K."/>
            <person name="Arakawa K."/>
        </authorList>
    </citation>
    <scope>NUCLEOTIDE SEQUENCE</scope>
</reference>
<proteinExistence type="predicted"/>
<dbReference type="Proteomes" id="UP000886998">
    <property type="component" value="Unassembled WGS sequence"/>
</dbReference>
<gene>
    <name evidence="1" type="ORF">TNIN_224431</name>
</gene>
<comment type="caution">
    <text evidence="1">The sequence shown here is derived from an EMBL/GenBank/DDBJ whole genome shotgun (WGS) entry which is preliminary data.</text>
</comment>
<name>A0A8X6YT88_9ARAC</name>
<evidence type="ECO:0000313" key="2">
    <source>
        <dbReference type="Proteomes" id="UP000886998"/>
    </source>
</evidence>
<dbReference type="EMBL" id="BMAV01023229">
    <property type="protein sequence ID" value="GFY78821.1"/>
    <property type="molecule type" value="Genomic_DNA"/>
</dbReference>
<protein>
    <submittedName>
        <fullName evidence="1">Uncharacterized protein</fullName>
    </submittedName>
</protein>